<dbReference type="AlphaFoldDB" id="A0A9J6DE45"/>
<dbReference type="Proteomes" id="UP000821866">
    <property type="component" value="Chromosome 7"/>
</dbReference>
<gene>
    <name evidence="2" type="ORF">HPB51_001024</name>
</gene>
<accession>A0A9J6DE45</accession>
<name>A0A9J6DE45_RHIMP</name>
<evidence type="ECO:0000313" key="3">
    <source>
        <dbReference type="Proteomes" id="UP000821866"/>
    </source>
</evidence>
<reference evidence="2" key="2">
    <citation type="submission" date="2021-09" db="EMBL/GenBank/DDBJ databases">
        <authorList>
            <person name="Jia N."/>
            <person name="Wang J."/>
            <person name="Shi W."/>
            <person name="Du L."/>
            <person name="Sun Y."/>
            <person name="Zhan W."/>
            <person name="Jiang J."/>
            <person name="Wang Q."/>
            <person name="Zhang B."/>
            <person name="Ji P."/>
            <person name="Sakyi L.B."/>
            <person name="Cui X."/>
            <person name="Yuan T."/>
            <person name="Jiang B."/>
            <person name="Yang W."/>
            <person name="Lam T.T.-Y."/>
            <person name="Chang Q."/>
            <person name="Ding S."/>
            <person name="Wang X."/>
            <person name="Zhu J."/>
            <person name="Ruan X."/>
            <person name="Zhao L."/>
            <person name="Wei J."/>
            <person name="Que T."/>
            <person name="Du C."/>
            <person name="Cheng J."/>
            <person name="Dai P."/>
            <person name="Han X."/>
            <person name="Huang E."/>
            <person name="Gao Y."/>
            <person name="Liu J."/>
            <person name="Shao H."/>
            <person name="Ye R."/>
            <person name="Li L."/>
            <person name="Wei W."/>
            <person name="Wang X."/>
            <person name="Wang C."/>
            <person name="Huo Q."/>
            <person name="Li W."/>
            <person name="Guo W."/>
            <person name="Chen H."/>
            <person name="Chen S."/>
            <person name="Zhou L."/>
            <person name="Zhou L."/>
            <person name="Ni X."/>
            <person name="Tian J."/>
            <person name="Zhou Y."/>
            <person name="Sheng Y."/>
            <person name="Liu T."/>
            <person name="Pan Y."/>
            <person name="Xia L."/>
            <person name="Li J."/>
            <person name="Zhao F."/>
            <person name="Cao W."/>
        </authorList>
    </citation>
    <scope>NUCLEOTIDE SEQUENCE</scope>
    <source>
        <strain evidence="2">Rmic-2018</strain>
        <tissue evidence="2">Larvae</tissue>
    </source>
</reference>
<organism evidence="2 3">
    <name type="scientific">Rhipicephalus microplus</name>
    <name type="common">Cattle tick</name>
    <name type="synonym">Boophilus microplus</name>
    <dbReference type="NCBI Taxonomy" id="6941"/>
    <lineage>
        <taxon>Eukaryota</taxon>
        <taxon>Metazoa</taxon>
        <taxon>Ecdysozoa</taxon>
        <taxon>Arthropoda</taxon>
        <taxon>Chelicerata</taxon>
        <taxon>Arachnida</taxon>
        <taxon>Acari</taxon>
        <taxon>Parasitiformes</taxon>
        <taxon>Ixodida</taxon>
        <taxon>Ixodoidea</taxon>
        <taxon>Ixodidae</taxon>
        <taxon>Rhipicephalinae</taxon>
        <taxon>Rhipicephalus</taxon>
        <taxon>Boophilus</taxon>
    </lineage>
</organism>
<evidence type="ECO:0000256" key="1">
    <source>
        <dbReference type="SAM" id="MobiDB-lite"/>
    </source>
</evidence>
<reference evidence="2" key="1">
    <citation type="journal article" date="2020" name="Cell">
        <title>Large-Scale Comparative Analyses of Tick Genomes Elucidate Their Genetic Diversity and Vector Capacities.</title>
        <authorList>
            <consortium name="Tick Genome and Microbiome Consortium (TIGMIC)"/>
            <person name="Jia N."/>
            <person name="Wang J."/>
            <person name="Shi W."/>
            <person name="Du L."/>
            <person name="Sun Y."/>
            <person name="Zhan W."/>
            <person name="Jiang J.F."/>
            <person name="Wang Q."/>
            <person name="Zhang B."/>
            <person name="Ji P."/>
            <person name="Bell-Sakyi L."/>
            <person name="Cui X.M."/>
            <person name="Yuan T.T."/>
            <person name="Jiang B.G."/>
            <person name="Yang W.F."/>
            <person name="Lam T.T."/>
            <person name="Chang Q.C."/>
            <person name="Ding S.J."/>
            <person name="Wang X.J."/>
            <person name="Zhu J.G."/>
            <person name="Ruan X.D."/>
            <person name="Zhao L."/>
            <person name="Wei J.T."/>
            <person name="Ye R.Z."/>
            <person name="Que T.C."/>
            <person name="Du C.H."/>
            <person name="Zhou Y.H."/>
            <person name="Cheng J.X."/>
            <person name="Dai P.F."/>
            <person name="Guo W.B."/>
            <person name="Han X.H."/>
            <person name="Huang E.J."/>
            <person name="Li L.F."/>
            <person name="Wei W."/>
            <person name="Gao Y.C."/>
            <person name="Liu J.Z."/>
            <person name="Shao H.Z."/>
            <person name="Wang X."/>
            <person name="Wang C.C."/>
            <person name="Yang T.C."/>
            <person name="Huo Q.B."/>
            <person name="Li W."/>
            <person name="Chen H.Y."/>
            <person name="Chen S.E."/>
            <person name="Zhou L.G."/>
            <person name="Ni X.B."/>
            <person name="Tian J.H."/>
            <person name="Sheng Y."/>
            <person name="Liu T."/>
            <person name="Pan Y.S."/>
            <person name="Xia L.Y."/>
            <person name="Li J."/>
            <person name="Zhao F."/>
            <person name="Cao W.C."/>
        </authorList>
    </citation>
    <scope>NUCLEOTIDE SEQUENCE</scope>
    <source>
        <strain evidence="2">Rmic-2018</strain>
    </source>
</reference>
<evidence type="ECO:0000313" key="2">
    <source>
        <dbReference type="EMBL" id="KAH8020391.1"/>
    </source>
</evidence>
<comment type="caution">
    <text evidence="2">The sequence shown here is derived from an EMBL/GenBank/DDBJ whole genome shotgun (WGS) entry which is preliminary data.</text>
</comment>
<protein>
    <submittedName>
        <fullName evidence="2">Uncharacterized protein</fullName>
    </submittedName>
</protein>
<sequence>MPHEAIVEGEQISEEEAESNGWITVHRERNADKTRFKHETRSARQTGAHVGPAKARQLRKVAAASRLLRLPTSHFRVAVRPGGGLVAAEEDIVCANAMQNIFVISTPSGSNANAYCKVQEISLADKNYSISAYIKPPGNTCGGVVRGIDSDLAEAALQSLFVTPRNPMVLGVRRIKETPTVIALFNGMKVRNSVHCGPNMQRSTLYKR</sequence>
<feature type="region of interest" description="Disordered" evidence="1">
    <location>
        <begin position="1"/>
        <end position="21"/>
    </location>
</feature>
<dbReference type="EMBL" id="JABSTU010000009">
    <property type="protein sequence ID" value="KAH8020391.1"/>
    <property type="molecule type" value="Genomic_DNA"/>
</dbReference>
<keyword evidence="3" id="KW-1185">Reference proteome</keyword>
<proteinExistence type="predicted"/>